<sequence>MVIISRYADREIHANIATDMRSIIDVPNTFKNWVKTLLSSTLN</sequence>
<reference evidence="1 2" key="1">
    <citation type="submission" date="2010-04" db="EMBL/GenBank/DDBJ databases">
        <authorList>
            <person name="Muzny D."/>
            <person name="Qin X."/>
            <person name="Deng J."/>
            <person name="Jiang H."/>
            <person name="Liu Y."/>
            <person name="Qu J."/>
            <person name="Song X.-Z."/>
            <person name="Zhang L."/>
            <person name="Thornton R."/>
            <person name="Coyle M."/>
            <person name="Francisco L."/>
            <person name="Jackson L."/>
            <person name="Javaid M."/>
            <person name="Korchina V."/>
            <person name="Kovar C."/>
            <person name="Mata R."/>
            <person name="Mathew T."/>
            <person name="Ngo R."/>
            <person name="Nguyen L."/>
            <person name="Nguyen N."/>
            <person name="Okwuonu G."/>
            <person name="Ongeri F."/>
            <person name="Pham C."/>
            <person name="Simmons D."/>
            <person name="Wilczek-Boney K."/>
            <person name="Hale W."/>
            <person name="Jakkamsetti A."/>
            <person name="Pham P."/>
            <person name="Ruth R."/>
            <person name="San Lucas F."/>
            <person name="Warren J."/>
            <person name="Zhang J."/>
            <person name="Zhao Z."/>
            <person name="Zhou C."/>
            <person name="Zhu D."/>
            <person name="Lee S."/>
            <person name="Bess C."/>
            <person name="Blankenburg K."/>
            <person name="Forbes L."/>
            <person name="Fu Q."/>
            <person name="Gubbala S."/>
            <person name="Hirani K."/>
            <person name="Jayaseelan J.C."/>
            <person name="Lara F."/>
            <person name="Munidasa M."/>
            <person name="Palculict T."/>
            <person name="Patil S."/>
            <person name="Pu L.-L."/>
            <person name="Saada N."/>
            <person name="Tang L."/>
            <person name="Weissenberger G."/>
            <person name="Zhu Y."/>
            <person name="Hemphill L."/>
            <person name="Shang Y."/>
            <person name="Youmans B."/>
            <person name="Ayvaz T."/>
            <person name="Ross M."/>
            <person name="Santibanez J."/>
            <person name="Aqrawi P."/>
            <person name="Gross S."/>
            <person name="Joshi V."/>
            <person name="Fowler G."/>
            <person name="Nazareth L."/>
            <person name="Reid J."/>
            <person name="Worley K."/>
            <person name="Petrosino J."/>
            <person name="Highlander S."/>
            <person name="Gibbs R."/>
            <person name="Gibbs R."/>
        </authorList>
    </citation>
    <scope>NUCLEOTIDE SEQUENCE [LARGE SCALE GENOMIC DNA]</scope>
    <source>
        <strain evidence="1 2">ATCC 11563</strain>
    </source>
</reference>
<comment type="caution">
    <text evidence="1">The sequence shown here is derived from an EMBL/GenBank/DDBJ whole genome shotgun (WGS) entry which is preliminary data.</text>
</comment>
<keyword evidence="2" id="KW-1185">Reference proteome</keyword>
<evidence type="ECO:0000313" key="2">
    <source>
        <dbReference type="Proteomes" id="UP000003764"/>
    </source>
</evidence>
<dbReference type="Proteomes" id="UP000003764">
    <property type="component" value="Unassembled WGS sequence"/>
</dbReference>
<organism evidence="1 2">
    <name type="scientific">Aerococcus viridans (strain ATCC 11563 / DSM 20340 / CCUG 4311 / JCM 20461 / NBRC 12219 / NCTC 8251 / M1)</name>
    <dbReference type="NCBI Taxonomy" id="655812"/>
    <lineage>
        <taxon>Bacteria</taxon>
        <taxon>Bacillati</taxon>
        <taxon>Bacillota</taxon>
        <taxon>Bacilli</taxon>
        <taxon>Lactobacillales</taxon>
        <taxon>Aerococcaceae</taxon>
        <taxon>Aerococcus</taxon>
    </lineage>
</organism>
<accession>A0ABN0A9M1</accession>
<proteinExistence type="predicted"/>
<protein>
    <submittedName>
        <fullName evidence="1">Uncharacterized protein</fullName>
    </submittedName>
</protein>
<gene>
    <name evidence="1" type="ORF">HMPREF0061_0780</name>
</gene>
<name>A0ABN0A9M1_AERVM</name>
<dbReference type="EMBL" id="ADNT01000059">
    <property type="protein sequence ID" value="EFG49854.1"/>
    <property type="molecule type" value="Genomic_DNA"/>
</dbReference>
<evidence type="ECO:0000313" key="1">
    <source>
        <dbReference type="EMBL" id="EFG49854.1"/>
    </source>
</evidence>